<comment type="caution">
    <text evidence="2">The sequence shown here is derived from an EMBL/GenBank/DDBJ whole genome shotgun (WGS) entry which is preliminary data.</text>
</comment>
<dbReference type="AlphaFoldDB" id="A0A840S6Q3"/>
<sequence length="253" mass="28093">MPAINSSAQRTFNTNSESRYMNTPTRPPQGRKLSGLLVSVHLIAIAPVMASTESTLPMASLSQVDELRDALSYFDRKLRADQVIQLNSGIHGGTANCEQFAHSFYECRQQQGSAFTAVARSIYSPVINFIRKNPNRTAGDAPLVDFSFPVEHLNIILVLNETKCFSSSQIRSALVPGAAEDLPHRDYIPHYPPGITPPSHLEILSALPRGTRYQTTEGSTLYRIEITERTNNGVAMRPQCAKSIEISHTRWMH</sequence>
<dbReference type="EMBL" id="JACHHO010000003">
    <property type="protein sequence ID" value="MBB5205282.1"/>
    <property type="molecule type" value="Genomic_DNA"/>
</dbReference>
<evidence type="ECO:0000313" key="3">
    <source>
        <dbReference type="Proteomes" id="UP000554837"/>
    </source>
</evidence>
<accession>A0A840S6Q3</accession>
<evidence type="ECO:0000256" key="1">
    <source>
        <dbReference type="SAM" id="MobiDB-lite"/>
    </source>
</evidence>
<evidence type="ECO:0000313" key="2">
    <source>
        <dbReference type="EMBL" id="MBB5205282.1"/>
    </source>
</evidence>
<dbReference type="Proteomes" id="UP000554837">
    <property type="component" value="Unassembled WGS sequence"/>
</dbReference>
<protein>
    <submittedName>
        <fullName evidence="2">Uncharacterized protein</fullName>
    </submittedName>
</protein>
<feature type="compositionally biased region" description="Polar residues" evidence="1">
    <location>
        <begin position="1"/>
        <end position="24"/>
    </location>
</feature>
<keyword evidence="3" id="KW-1185">Reference proteome</keyword>
<reference evidence="2 3" key="1">
    <citation type="submission" date="2020-08" db="EMBL/GenBank/DDBJ databases">
        <title>Genomic Encyclopedia of Type Strains, Phase IV (KMG-IV): sequencing the most valuable type-strain genomes for metagenomic binning, comparative biology and taxonomic classification.</title>
        <authorList>
            <person name="Goeker M."/>
        </authorList>
    </citation>
    <scope>NUCLEOTIDE SEQUENCE [LARGE SCALE GENOMIC DNA]</scope>
    <source>
        <strain evidence="2 3">DSM 23958</strain>
    </source>
</reference>
<feature type="region of interest" description="Disordered" evidence="1">
    <location>
        <begin position="1"/>
        <end position="30"/>
    </location>
</feature>
<proteinExistence type="predicted"/>
<gene>
    <name evidence="2" type="ORF">HNQ51_002601</name>
</gene>
<organism evidence="2 3">
    <name type="scientific">Inhella inkyongensis</name>
    <dbReference type="NCBI Taxonomy" id="392593"/>
    <lineage>
        <taxon>Bacteria</taxon>
        <taxon>Pseudomonadati</taxon>
        <taxon>Pseudomonadota</taxon>
        <taxon>Betaproteobacteria</taxon>
        <taxon>Burkholderiales</taxon>
        <taxon>Sphaerotilaceae</taxon>
        <taxon>Inhella</taxon>
    </lineage>
</organism>
<name>A0A840S6Q3_9BURK</name>